<dbReference type="InterPro" id="IPR000182">
    <property type="entry name" value="GNAT_dom"/>
</dbReference>
<keyword evidence="1" id="KW-0808">Transferase</keyword>
<protein>
    <recommendedName>
        <fullName evidence="3">N-acetyltransferase domain-containing protein</fullName>
    </recommendedName>
</protein>
<dbReference type="PANTHER" id="PTHR43877">
    <property type="entry name" value="AMINOALKYLPHOSPHONATE N-ACETYLTRANSFERASE-RELATED-RELATED"/>
    <property type="match status" value="1"/>
</dbReference>
<organism evidence="4 5">
    <name type="scientific">Paenarthrobacter aurescens</name>
    <name type="common">Arthrobacter aurescens</name>
    <dbReference type="NCBI Taxonomy" id="43663"/>
    <lineage>
        <taxon>Bacteria</taxon>
        <taxon>Bacillati</taxon>
        <taxon>Actinomycetota</taxon>
        <taxon>Actinomycetes</taxon>
        <taxon>Micrococcales</taxon>
        <taxon>Micrococcaceae</taxon>
        <taxon>Paenarthrobacter</taxon>
    </lineage>
</organism>
<sequence length="202" mass="22860">MSWHAAAPGCFMEHIAVVQNGQDPSRTTAWREHITDAEYNGRQQHHRLVPMSVDFVLRPTVATDAAWIAELRAVVMRPDLERLQRFDPVRVRERFLNGFQPEHTYIIHSDGVDAGVIAVRPEPDSRWIEHFYVAPAHQGKGLGSAVLRHVMSASVDERPFRLNVLQGSPARNLYERHGFVVESEDPVDVFMMAPANPLTTAH</sequence>
<evidence type="ECO:0000256" key="2">
    <source>
        <dbReference type="ARBA" id="ARBA00023315"/>
    </source>
</evidence>
<dbReference type="SUPFAM" id="SSF55729">
    <property type="entry name" value="Acyl-CoA N-acyltransferases (Nat)"/>
    <property type="match status" value="1"/>
</dbReference>
<reference evidence="4 5" key="1">
    <citation type="submission" date="2019-06" db="EMBL/GenBank/DDBJ databases">
        <title>Whole genome shotgun sequence of Paenarthrobacter aurescens NBRC 12136.</title>
        <authorList>
            <person name="Hosoyama A."/>
            <person name="Uohara A."/>
            <person name="Ohji S."/>
            <person name="Ichikawa N."/>
        </authorList>
    </citation>
    <scope>NUCLEOTIDE SEQUENCE [LARGE SCALE GENOMIC DNA]</scope>
    <source>
        <strain evidence="4 5">NBRC 12136</strain>
    </source>
</reference>
<accession>A0A4Y3NGQ7</accession>
<dbReference type="Pfam" id="PF13508">
    <property type="entry name" value="Acetyltransf_7"/>
    <property type="match status" value="1"/>
</dbReference>
<dbReference type="EMBL" id="BJMD01000019">
    <property type="protein sequence ID" value="GEB20267.1"/>
    <property type="molecule type" value="Genomic_DNA"/>
</dbReference>
<dbReference type="InterPro" id="IPR016181">
    <property type="entry name" value="Acyl_CoA_acyltransferase"/>
</dbReference>
<gene>
    <name evidence="4" type="ORF">AAU01_30220</name>
</gene>
<dbReference type="Proteomes" id="UP000317715">
    <property type="component" value="Unassembled WGS sequence"/>
</dbReference>
<evidence type="ECO:0000313" key="5">
    <source>
        <dbReference type="Proteomes" id="UP000317715"/>
    </source>
</evidence>
<evidence type="ECO:0000313" key="4">
    <source>
        <dbReference type="EMBL" id="GEB20267.1"/>
    </source>
</evidence>
<dbReference type="AlphaFoldDB" id="A0A4Y3NGQ7"/>
<dbReference type="GO" id="GO:0016747">
    <property type="term" value="F:acyltransferase activity, transferring groups other than amino-acyl groups"/>
    <property type="evidence" value="ECO:0007669"/>
    <property type="project" value="InterPro"/>
</dbReference>
<keyword evidence="2" id="KW-0012">Acyltransferase</keyword>
<dbReference type="PROSITE" id="PS51186">
    <property type="entry name" value="GNAT"/>
    <property type="match status" value="1"/>
</dbReference>
<feature type="domain" description="N-acetyltransferase" evidence="3">
    <location>
        <begin position="55"/>
        <end position="196"/>
    </location>
</feature>
<name>A0A4Y3NGQ7_PAEAU</name>
<comment type="caution">
    <text evidence="4">The sequence shown here is derived from an EMBL/GenBank/DDBJ whole genome shotgun (WGS) entry which is preliminary data.</text>
</comment>
<dbReference type="Gene3D" id="3.40.630.30">
    <property type="match status" value="1"/>
</dbReference>
<dbReference type="CDD" id="cd04301">
    <property type="entry name" value="NAT_SF"/>
    <property type="match status" value="1"/>
</dbReference>
<evidence type="ECO:0000256" key="1">
    <source>
        <dbReference type="ARBA" id="ARBA00022679"/>
    </source>
</evidence>
<proteinExistence type="predicted"/>
<dbReference type="InterPro" id="IPR050832">
    <property type="entry name" value="Bact_Acetyltransf"/>
</dbReference>
<evidence type="ECO:0000259" key="3">
    <source>
        <dbReference type="PROSITE" id="PS51186"/>
    </source>
</evidence>
<keyword evidence="5" id="KW-1185">Reference proteome</keyword>